<sequence>MSKLDDVKHKVESLSTFLGFATGGDDVELERDGLLYQGLPTEDHRDDHNGHGHSHAHGGGHNETDMHTPDTLENDEDDGHNPSVAMDVDIVMACQRGLLQRVAHLVETEGVDINTPDQEDVTVLHWAAINNRLAVVKYLLLKGAIVDALGGHLQSTALHWAVRQGHLEMCVMLMSQGADPSIRDNQGYNALLLAAQFGHSSLCAYLVAKGVDIHSTDPDGRTSLMWAAYRVFTADTIRTLLALKADIDRQDNTRNTALHWACFNGNSATVRELVNSGARVDLRNDKNQTPLELCVGRGNDLMARFLRTSSGIDSRPWLQKLLQNKRLRTRVLWSVPLIFLVMFGWCTHTFAMPYTLIALACVWAFCGMLIKTFWIADGGKNPFTLALFVHSALILGVVGLVLLWPANSERIVVSLTFFGTFALMVQNFYKAWKTDPGFIKTTPEKQRRTIIEMVEKNAMDGGRFCHTCLLKKPLRSKHCSMCGKCVAKFDHHCPFVGNCIGSQNHVYFMHYLLFLSITGSCFIDMALHYLRTMVEQVDGYLNQFLTYVEHEPVATGSMMYAGLQISWVVALYLSQTYQVGANLTTNERVLWRRLPYLRNERGKYSNAFSRGVFLNFVDFYNGMHFWRKQVQHADWTTITEVHESAEMGEFEMA</sequence>
<dbReference type="PANTHER" id="PTHR24161">
    <property type="entry name" value="ANK_REP_REGION DOMAIN-CONTAINING PROTEIN-RELATED"/>
    <property type="match status" value="1"/>
</dbReference>
<feature type="repeat" description="ANK" evidence="7">
    <location>
        <begin position="119"/>
        <end position="151"/>
    </location>
</feature>
<comment type="subcellular location">
    <subcellularLocation>
        <location evidence="1">Membrane</location>
        <topology evidence="1">Multi-pass membrane protein</topology>
    </subcellularLocation>
</comment>
<evidence type="ECO:0000256" key="9">
    <source>
        <dbReference type="SAM" id="MobiDB-lite"/>
    </source>
</evidence>
<evidence type="ECO:0000259" key="10">
    <source>
        <dbReference type="Pfam" id="PF01529"/>
    </source>
</evidence>
<feature type="region of interest" description="Disordered" evidence="9">
    <location>
        <begin position="38"/>
        <end position="83"/>
    </location>
</feature>
<keyword evidence="12" id="KW-1185">Reference proteome</keyword>
<evidence type="ECO:0000256" key="6">
    <source>
        <dbReference type="ARBA" id="ARBA00023136"/>
    </source>
</evidence>
<dbReference type="InterPro" id="IPR002110">
    <property type="entry name" value="Ankyrin_rpt"/>
</dbReference>
<evidence type="ECO:0000313" key="12">
    <source>
        <dbReference type="Proteomes" id="UP000054560"/>
    </source>
</evidence>
<keyword evidence="3" id="KW-0677">Repeat</keyword>
<evidence type="ECO:0000256" key="4">
    <source>
        <dbReference type="ARBA" id="ARBA00022989"/>
    </source>
</evidence>
<comment type="catalytic activity">
    <reaction evidence="8">
        <text>L-cysteinyl-[protein] + hexadecanoyl-CoA = S-hexadecanoyl-L-cysteinyl-[protein] + CoA</text>
        <dbReference type="Rhea" id="RHEA:36683"/>
        <dbReference type="Rhea" id="RHEA-COMP:10131"/>
        <dbReference type="Rhea" id="RHEA-COMP:11032"/>
        <dbReference type="ChEBI" id="CHEBI:29950"/>
        <dbReference type="ChEBI" id="CHEBI:57287"/>
        <dbReference type="ChEBI" id="CHEBI:57379"/>
        <dbReference type="ChEBI" id="CHEBI:74151"/>
        <dbReference type="EC" id="2.3.1.225"/>
    </reaction>
</comment>
<dbReference type="InterPro" id="IPR001594">
    <property type="entry name" value="Palmitoyltrfase_DHHC"/>
</dbReference>
<dbReference type="Pfam" id="PF00023">
    <property type="entry name" value="Ank"/>
    <property type="match status" value="1"/>
</dbReference>
<feature type="domain" description="Palmitoyltransferase DHHC" evidence="10">
    <location>
        <begin position="461"/>
        <end position="590"/>
    </location>
</feature>
<feature type="transmembrane region" description="Helical" evidence="8">
    <location>
        <begin position="511"/>
        <end position="530"/>
    </location>
</feature>
<keyword evidence="5 7" id="KW-0040">ANK repeat</keyword>
<dbReference type="GeneID" id="25907104"/>
<evidence type="ECO:0000256" key="5">
    <source>
        <dbReference type="ARBA" id="ARBA00023043"/>
    </source>
</evidence>
<dbReference type="STRING" id="667725.A0A0L0FYM1"/>
<dbReference type="PROSITE" id="PS50216">
    <property type="entry name" value="DHHC"/>
    <property type="match status" value="1"/>
</dbReference>
<dbReference type="Pfam" id="PF12796">
    <property type="entry name" value="Ank_2"/>
    <property type="match status" value="1"/>
</dbReference>
<dbReference type="EC" id="2.3.1.225" evidence="8"/>
<dbReference type="SMART" id="SM00248">
    <property type="entry name" value="ANK"/>
    <property type="match status" value="6"/>
</dbReference>
<feature type="compositionally biased region" description="Basic and acidic residues" evidence="9">
    <location>
        <begin position="41"/>
        <end position="50"/>
    </location>
</feature>
<evidence type="ECO:0000313" key="11">
    <source>
        <dbReference type="EMBL" id="KNC81058.1"/>
    </source>
</evidence>
<comment type="similarity">
    <text evidence="8">Belongs to the DHHC palmitoyltransferase family.</text>
</comment>
<evidence type="ECO:0000256" key="7">
    <source>
        <dbReference type="PROSITE-ProRule" id="PRU00023"/>
    </source>
</evidence>
<feature type="transmembrane region" description="Helical" evidence="8">
    <location>
        <begin position="383"/>
        <end position="405"/>
    </location>
</feature>
<keyword evidence="6 8" id="KW-0472">Membrane</keyword>
<reference evidence="11 12" key="1">
    <citation type="submission" date="2011-02" db="EMBL/GenBank/DDBJ databases">
        <title>The Genome Sequence of Sphaeroforma arctica JP610.</title>
        <authorList>
            <consortium name="The Broad Institute Genome Sequencing Platform"/>
            <person name="Russ C."/>
            <person name="Cuomo C."/>
            <person name="Young S.K."/>
            <person name="Zeng Q."/>
            <person name="Gargeya S."/>
            <person name="Alvarado L."/>
            <person name="Berlin A."/>
            <person name="Chapman S.B."/>
            <person name="Chen Z."/>
            <person name="Freedman E."/>
            <person name="Gellesch M."/>
            <person name="Goldberg J."/>
            <person name="Griggs A."/>
            <person name="Gujja S."/>
            <person name="Heilman E."/>
            <person name="Heiman D."/>
            <person name="Howarth C."/>
            <person name="Mehta T."/>
            <person name="Neiman D."/>
            <person name="Pearson M."/>
            <person name="Roberts A."/>
            <person name="Saif S."/>
            <person name="Shea T."/>
            <person name="Shenoy N."/>
            <person name="Sisk P."/>
            <person name="Stolte C."/>
            <person name="Sykes S."/>
            <person name="White J."/>
            <person name="Yandava C."/>
            <person name="Burger G."/>
            <person name="Gray M.W."/>
            <person name="Holland P.W.H."/>
            <person name="King N."/>
            <person name="Lang F.B.F."/>
            <person name="Roger A.J."/>
            <person name="Ruiz-Trillo I."/>
            <person name="Haas B."/>
            <person name="Nusbaum C."/>
            <person name="Birren B."/>
        </authorList>
    </citation>
    <scope>NUCLEOTIDE SEQUENCE [LARGE SCALE GENOMIC DNA]</scope>
    <source>
        <strain evidence="11 12">JP610</strain>
    </source>
</reference>
<feature type="repeat" description="ANK" evidence="7">
    <location>
        <begin position="153"/>
        <end position="185"/>
    </location>
</feature>
<feature type="repeat" description="ANK" evidence="7">
    <location>
        <begin position="186"/>
        <end position="218"/>
    </location>
</feature>
<gene>
    <name evidence="11" type="ORF">SARC_06600</name>
</gene>
<dbReference type="eggNOG" id="KOG0509">
    <property type="taxonomic scope" value="Eukaryota"/>
</dbReference>
<feature type="repeat" description="ANK" evidence="7">
    <location>
        <begin position="253"/>
        <end position="285"/>
    </location>
</feature>
<dbReference type="InterPro" id="IPR036770">
    <property type="entry name" value="Ankyrin_rpt-contain_sf"/>
</dbReference>
<dbReference type="AlphaFoldDB" id="A0A0L0FYM1"/>
<feature type="transmembrane region" description="Helical" evidence="8">
    <location>
        <begin position="331"/>
        <end position="350"/>
    </location>
</feature>
<keyword evidence="8" id="KW-0808">Transferase</keyword>
<dbReference type="Proteomes" id="UP000054560">
    <property type="component" value="Unassembled WGS sequence"/>
</dbReference>
<dbReference type="GO" id="GO:0019706">
    <property type="term" value="F:protein-cysteine S-palmitoyltransferase activity"/>
    <property type="evidence" value="ECO:0007669"/>
    <property type="project" value="UniProtKB-EC"/>
</dbReference>
<feature type="transmembrane region" description="Helical" evidence="8">
    <location>
        <begin position="411"/>
        <end position="429"/>
    </location>
</feature>
<dbReference type="GO" id="GO:0016020">
    <property type="term" value="C:membrane"/>
    <property type="evidence" value="ECO:0007669"/>
    <property type="project" value="UniProtKB-SubCell"/>
</dbReference>
<accession>A0A0L0FYM1</accession>
<evidence type="ECO:0000256" key="3">
    <source>
        <dbReference type="ARBA" id="ARBA00022737"/>
    </source>
</evidence>
<dbReference type="Pfam" id="PF01529">
    <property type="entry name" value="DHHC"/>
    <property type="match status" value="1"/>
</dbReference>
<keyword evidence="2 8" id="KW-0812">Transmembrane</keyword>
<dbReference type="PROSITE" id="PS50088">
    <property type="entry name" value="ANK_REPEAT"/>
    <property type="match status" value="5"/>
</dbReference>
<protein>
    <recommendedName>
        <fullName evidence="8">Palmitoyltransferase</fullName>
        <ecNumber evidence="8">2.3.1.225</ecNumber>
    </recommendedName>
</protein>
<evidence type="ECO:0000256" key="2">
    <source>
        <dbReference type="ARBA" id="ARBA00022692"/>
    </source>
</evidence>
<keyword evidence="4 8" id="KW-1133">Transmembrane helix</keyword>
<dbReference type="PROSITE" id="PS50297">
    <property type="entry name" value="ANK_REP_REGION"/>
    <property type="match status" value="4"/>
</dbReference>
<evidence type="ECO:0000256" key="8">
    <source>
        <dbReference type="RuleBase" id="RU079119"/>
    </source>
</evidence>
<dbReference type="EMBL" id="KQ242073">
    <property type="protein sequence ID" value="KNC81058.1"/>
    <property type="molecule type" value="Genomic_DNA"/>
</dbReference>
<dbReference type="RefSeq" id="XP_014154960.1">
    <property type="nucleotide sequence ID" value="XM_014299485.1"/>
</dbReference>
<dbReference type="PANTHER" id="PTHR24161:SF85">
    <property type="entry name" value="PALMITOYLTRANSFERASE HIP14"/>
    <property type="match status" value="1"/>
</dbReference>
<evidence type="ECO:0000256" key="1">
    <source>
        <dbReference type="ARBA" id="ARBA00004141"/>
    </source>
</evidence>
<dbReference type="SUPFAM" id="SSF48403">
    <property type="entry name" value="Ankyrin repeat"/>
    <property type="match status" value="1"/>
</dbReference>
<feature type="transmembrane region" description="Helical" evidence="8">
    <location>
        <begin position="356"/>
        <end position="376"/>
    </location>
</feature>
<keyword evidence="8" id="KW-0012">Acyltransferase</keyword>
<dbReference type="Gene3D" id="1.25.40.20">
    <property type="entry name" value="Ankyrin repeat-containing domain"/>
    <property type="match status" value="1"/>
</dbReference>
<feature type="repeat" description="ANK" evidence="7">
    <location>
        <begin position="219"/>
        <end position="252"/>
    </location>
</feature>
<organism evidence="11 12">
    <name type="scientific">Sphaeroforma arctica JP610</name>
    <dbReference type="NCBI Taxonomy" id="667725"/>
    <lineage>
        <taxon>Eukaryota</taxon>
        <taxon>Ichthyosporea</taxon>
        <taxon>Ichthyophonida</taxon>
        <taxon>Sphaeroforma</taxon>
    </lineage>
</organism>
<name>A0A0L0FYM1_9EUKA</name>
<dbReference type="OrthoDB" id="6781668at2759"/>
<dbReference type="Pfam" id="PF13637">
    <property type="entry name" value="Ank_4"/>
    <property type="match status" value="1"/>
</dbReference>
<feature type="compositionally biased region" description="Basic and acidic residues" evidence="9">
    <location>
        <begin position="60"/>
        <end position="70"/>
    </location>
</feature>
<comment type="domain">
    <text evidence="8">The DHHC domain is required for palmitoyltransferase activity.</text>
</comment>
<proteinExistence type="inferred from homology"/>